<dbReference type="SUPFAM" id="SSF102735">
    <property type="entry name" value="Trigger factor ribosome-binding domain"/>
    <property type="match status" value="1"/>
</dbReference>
<dbReference type="GO" id="GO:0043022">
    <property type="term" value="F:ribosome binding"/>
    <property type="evidence" value="ECO:0007669"/>
    <property type="project" value="TreeGrafter"/>
</dbReference>
<comment type="domain">
    <text evidence="11">Consists of 3 domains; the N-terminus binds the ribosome, the middle domain has PPIase activity, while the C-terminus has intrinsic chaperone activity on its own.</text>
</comment>
<dbReference type="SUPFAM" id="SSF109998">
    <property type="entry name" value="Triger factor/SurA peptide-binding domain-like"/>
    <property type="match status" value="1"/>
</dbReference>
<proteinExistence type="inferred from homology"/>
<comment type="catalytic activity">
    <reaction evidence="1 11 12">
        <text>[protein]-peptidylproline (omega=180) = [protein]-peptidylproline (omega=0)</text>
        <dbReference type="Rhea" id="RHEA:16237"/>
        <dbReference type="Rhea" id="RHEA-COMP:10747"/>
        <dbReference type="Rhea" id="RHEA-COMP:10748"/>
        <dbReference type="ChEBI" id="CHEBI:83833"/>
        <dbReference type="ChEBI" id="CHEBI:83834"/>
        <dbReference type="EC" id="5.2.1.8"/>
    </reaction>
</comment>
<dbReference type="FunCoup" id="A0A5Q0BH36">
    <property type="interactions" value="680"/>
</dbReference>
<dbReference type="InterPro" id="IPR001179">
    <property type="entry name" value="PPIase_FKBP_dom"/>
</dbReference>
<keyword evidence="8 11" id="KW-0413">Isomerase</keyword>
<evidence type="ECO:0000256" key="4">
    <source>
        <dbReference type="ARBA" id="ARBA00016902"/>
    </source>
</evidence>
<organism evidence="15 16">
    <name type="scientific">Candidatus Methylospira mobilis</name>
    <dbReference type="NCBI Taxonomy" id="1808979"/>
    <lineage>
        <taxon>Bacteria</taxon>
        <taxon>Pseudomonadati</taxon>
        <taxon>Pseudomonadota</taxon>
        <taxon>Gammaproteobacteria</taxon>
        <taxon>Methylococcales</taxon>
        <taxon>Methylococcaceae</taxon>
        <taxon>Candidatus Methylospira</taxon>
    </lineage>
</organism>
<dbReference type="PIRSF" id="PIRSF003095">
    <property type="entry name" value="Trigger_factor"/>
    <property type="match status" value="1"/>
</dbReference>
<dbReference type="InParanoid" id="A0A5Q0BH36"/>
<keyword evidence="5 11" id="KW-0132">Cell division</keyword>
<evidence type="ECO:0000256" key="13">
    <source>
        <dbReference type="RuleBase" id="RU003914"/>
    </source>
</evidence>
<evidence type="ECO:0000256" key="5">
    <source>
        <dbReference type="ARBA" id="ARBA00022618"/>
    </source>
</evidence>
<keyword evidence="11" id="KW-0963">Cytoplasm</keyword>
<dbReference type="InterPro" id="IPR036611">
    <property type="entry name" value="Trigger_fac_ribosome-bd_sf"/>
</dbReference>
<dbReference type="OrthoDB" id="9767721at2"/>
<dbReference type="AlphaFoldDB" id="A0A5Q0BH36"/>
<dbReference type="SUPFAM" id="SSF54534">
    <property type="entry name" value="FKBP-like"/>
    <property type="match status" value="1"/>
</dbReference>
<gene>
    <name evidence="11" type="primary">tig</name>
    <name evidence="15" type="ORF">F6R98_09660</name>
</gene>
<dbReference type="InterPro" id="IPR008880">
    <property type="entry name" value="Trigger_fac_C"/>
</dbReference>
<dbReference type="GO" id="GO:0043335">
    <property type="term" value="P:protein unfolding"/>
    <property type="evidence" value="ECO:0007669"/>
    <property type="project" value="TreeGrafter"/>
</dbReference>
<dbReference type="GO" id="GO:0005737">
    <property type="term" value="C:cytoplasm"/>
    <property type="evidence" value="ECO:0007669"/>
    <property type="project" value="UniProtKB-SubCell"/>
</dbReference>
<evidence type="ECO:0000313" key="15">
    <source>
        <dbReference type="EMBL" id="QFY42849.1"/>
    </source>
</evidence>
<evidence type="ECO:0000256" key="8">
    <source>
        <dbReference type="ARBA" id="ARBA00023235"/>
    </source>
</evidence>
<reference evidence="15 16" key="1">
    <citation type="submission" date="2019-09" db="EMBL/GenBank/DDBJ databases">
        <title>Ecophysiology of the spiral-shaped methanotroph Methylospira mobilis as revealed by the complete genome sequence.</title>
        <authorList>
            <person name="Oshkin I.Y."/>
            <person name="Dedysh S.N."/>
            <person name="Miroshnikov K."/>
            <person name="Danilova O.V."/>
            <person name="Hakobyan A."/>
            <person name="Liesack W."/>
        </authorList>
    </citation>
    <scope>NUCLEOTIDE SEQUENCE [LARGE SCALE GENOMIC DNA]</scope>
    <source>
        <strain evidence="15 16">Shm1</strain>
    </source>
</reference>
<evidence type="ECO:0000256" key="10">
    <source>
        <dbReference type="ARBA" id="ARBA00029986"/>
    </source>
</evidence>
<evidence type="ECO:0000256" key="11">
    <source>
        <dbReference type="HAMAP-Rule" id="MF_00303"/>
    </source>
</evidence>
<dbReference type="Gene3D" id="1.10.3120.10">
    <property type="entry name" value="Trigger factor, C-terminal domain"/>
    <property type="match status" value="1"/>
</dbReference>
<dbReference type="GO" id="GO:0051083">
    <property type="term" value="P:'de novo' cotranslational protein folding"/>
    <property type="evidence" value="ECO:0007669"/>
    <property type="project" value="TreeGrafter"/>
</dbReference>
<feature type="domain" description="PPIase FKBP-type" evidence="14">
    <location>
        <begin position="161"/>
        <end position="243"/>
    </location>
</feature>
<keyword evidence="6 11" id="KW-0697">Rotamase</keyword>
<evidence type="ECO:0000256" key="6">
    <source>
        <dbReference type="ARBA" id="ARBA00023110"/>
    </source>
</evidence>
<evidence type="ECO:0000256" key="1">
    <source>
        <dbReference type="ARBA" id="ARBA00000971"/>
    </source>
</evidence>
<evidence type="ECO:0000256" key="9">
    <source>
        <dbReference type="ARBA" id="ARBA00023306"/>
    </source>
</evidence>
<evidence type="ECO:0000256" key="2">
    <source>
        <dbReference type="ARBA" id="ARBA00005464"/>
    </source>
</evidence>
<keyword evidence="7 11" id="KW-0143">Chaperone</keyword>
<name>A0A5Q0BH36_9GAMM</name>
<dbReference type="GO" id="GO:0051301">
    <property type="term" value="P:cell division"/>
    <property type="evidence" value="ECO:0007669"/>
    <property type="project" value="UniProtKB-KW"/>
</dbReference>
<dbReference type="InterPro" id="IPR027304">
    <property type="entry name" value="Trigger_fact/SurA_dom_sf"/>
</dbReference>
<evidence type="ECO:0000313" key="16">
    <source>
        <dbReference type="Proteomes" id="UP000325755"/>
    </source>
</evidence>
<evidence type="ECO:0000256" key="3">
    <source>
        <dbReference type="ARBA" id="ARBA00013194"/>
    </source>
</evidence>
<dbReference type="InterPro" id="IPR005215">
    <property type="entry name" value="Trig_fac"/>
</dbReference>
<dbReference type="Pfam" id="PF05697">
    <property type="entry name" value="Trigger_N"/>
    <property type="match status" value="1"/>
</dbReference>
<dbReference type="Pfam" id="PF05698">
    <property type="entry name" value="Trigger_C"/>
    <property type="match status" value="1"/>
</dbReference>
<dbReference type="RefSeq" id="WP_153248841.1">
    <property type="nucleotide sequence ID" value="NZ_CP044205.1"/>
</dbReference>
<dbReference type="Gene3D" id="3.30.70.1050">
    <property type="entry name" value="Trigger factor ribosome-binding domain"/>
    <property type="match status" value="1"/>
</dbReference>
<dbReference type="GO" id="GO:0003755">
    <property type="term" value="F:peptidyl-prolyl cis-trans isomerase activity"/>
    <property type="evidence" value="ECO:0007669"/>
    <property type="project" value="UniProtKB-UniRule"/>
</dbReference>
<dbReference type="Proteomes" id="UP000325755">
    <property type="component" value="Chromosome"/>
</dbReference>
<dbReference type="PANTHER" id="PTHR30560">
    <property type="entry name" value="TRIGGER FACTOR CHAPERONE AND PEPTIDYL-PROLYL CIS/TRANS ISOMERASE"/>
    <property type="match status" value="1"/>
</dbReference>
<dbReference type="Gene3D" id="3.10.50.40">
    <property type="match status" value="1"/>
</dbReference>
<dbReference type="Pfam" id="PF00254">
    <property type="entry name" value="FKBP_C"/>
    <property type="match status" value="1"/>
</dbReference>
<dbReference type="KEGG" id="mmob:F6R98_09660"/>
<comment type="function">
    <text evidence="11">Involved in protein export. Acts as a chaperone by maintaining the newly synthesized protein in an open conformation. Functions as a peptidyl-prolyl cis-trans isomerase.</text>
</comment>
<dbReference type="GO" id="GO:0015031">
    <property type="term" value="P:protein transport"/>
    <property type="evidence" value="ECO:0007669"/>
    <property type="project" value="UniProtKB-UniRule"/>
</dbReference>
<dbReference type="InterPro" id="IPR046357">
    <property type="entry name" value="PPIase_dom_sf"/>
</dbReference>
<dbReference type="PANTHER" id="PTHR30560:SF3">
    <property type="entry name" value="TRIGGER FACTOR-LIKE PROTEIN TIG, CHLOROPLASTIC"/>
    <property type="match status" value="1"/>
</dbReference>
<evidence type="ECO:0000256" key="7">
    <source>
        <dbReference type="ARBA" id="ARBA00023186"/>
    </source>
</evidence>
<evidence type="ECO:0000259" key="14">
    <source>
        <dbReference type="PROSITE" id="PS50059"/>
    </source>
</evidence>
<dbReference type="EMBL" id="CP044205">
    <property type="protein sequence ID" value="QFY42849.1"/>
    <property type="molecule type" value="Genomic_DNA"/>
</dbReference>
<comment type="subcellular location">
    <subcellularLocation>
        <location evidence="11">Cytoplasm</location>
    </subcellularLocation>
    <text evidence="11">About half TF is bound to the ribosome near the polypeptide exit tunnel while the other half is free in the cytoplasm.</text>
</comment>
<dbReference type="InterPro" id="IPR037041">
    <property type="entry name" value="Trigger_fac_C_sf"/>
</dbReference>
<dbReference type="GO" id="GO:0044183">
    <property type="term" value="F:protein folding chaperone"/>
    <property type="evidence" value="ECO:0007669"/>
    <property type="project" value="TreeGrafter"/>
</dbReference>
<evidence type="ECO:0000256" key="12">
    <source>
        <dbReference type="PROSITE-ProRule" id="PRU00277"/>
    </source>
</evidence>
<dbReference type="FunFam" id="3.10.50.40:FF:000001">
    <property type="entry name" value="Trigger factor"/>
    <property type="match status" value="1"/>
</dbReference>
<dbReference type="PROSITE" id="PS50059">
    <property type="entry name" value="FKBP_PPIASE"/>
    <property type="match status" value="1"/>
</dbReference>
<keyword evidence="9 11" id="KW-0131">Cell cycle</keyword>
<sequence>MQVSVEAVSELGRKLTVQVPENQIREQVAKRLKSLSRQAKIDGFRPGKVPESVIRQRYGASVRFEVLEDVIQSSFREAVLREKLKPAAAPEIEPENLQEDSDLRYIASFEVMPEVAVTALESLTLPHYVSEVTESDVDVMVLKLREQRKTWNEVERQAQNGDQLLISMEGRAGEQDLTGGKVENMPLELGSGRFIPGFEDHLLGASAGETRSFDLAFPEDYGKADLAGKNASFTVEVIKVSAPVLAELDADFFTAFGAENDINVFRCMVKDNLEREMHRALRKKTKDAMMSALSESHSHIPLPQALVEQEIEAMLTPNDNASQRNNKRKEAVSPELKEQVEPFARKRVLLGFVINQVVENEKLKVDAGRVRTSVEDAASSYESPEQVVNWYYNNPDQLRHIEEMVLEDQVVDLILSKATVKEESVDFQTLVEPARQMA</sequence>
<dbReference type="NCBIfam" id="TIGR00115">
    <property type="entry name" value="tig"/>
    <property type="match status" value="1"/>
</dbReference>
<dbReference type="InterPro" id="IPR008881">
    <property type="entry name" value="Trigger_fac_ribosome-bd_bac"/>
</dbReference>
<protein>
    <recommendedName>
        <fullName evidence="4 11">Trigger factor</fullName>
        <shortName evidence="11">TF</shortName>
        <ecNumber evidence="3 11">5.2.1.8</ecNumber>
    </recommendedName>
    <alternativeName>
        <fullName evidence="10 11">PPIase</fullName>
    </alternativeName>
</protein>
<dbReference type="HAMAP" id="MF_00303">
    <property type="entry name" value="Trigger_factor_Tig"/>
    <property type="match status" value="1"/>
</dbReference>
<keyword evidence="16" id="KW-1185">Reference proteome</keyword>
<accession>A0A5Q0BH36</accession>
<dbReference type="EC" id="5.2.1.8" evidence="3 11"/>
<comment type="similarity">
    <text evidence="2 11 13">Belongs to the FKBP-type PPIase family. Tig subfamily.</text>
</comment>